<feature type="region of interest" description="Disordered" evidence="8">
    <location>
        <begin position="316"/>
        <end position="434"/>
    </location>
</feature>
<dbReference type="Pfam" id="PF15898">
    <property type="entry name" value="PRKG1_interact"/>
    <property type="match status" value="1"/>
</dbReference>
<feature type="compositionally biased region" description="Basic residues" evidence="8">
    <location>
        <begin position="778"/>
        <end position="787"/>
    </location>
</feature>
<feature type="compositionally biased region" description="Low complexity" evidence="8">
    <location>
        <begin position="538"/>
        <end position="577"/>
    </location>
</feature>
<evidence type="ECO:0000313" key="10">
    <source>
        <dbReference type="EMBL" id="CAD7453053.1"/>
    </source>
</evidence>
<dbReference type="PROSITE" id="PS50088">
    <property type="entry name" value="ANK_REPEAT"/>
    <property type="match status" value="3"/>
</dbReference>
<keyword evidence="4" id="KW-0677">Repeat</keyword>
<feature type="compositionally biased region" description="Basic and acidic residues" evidence="8">
    <location>
        <begin position="589"/>
        <end position="598"/>
    </location>
</feature>
<dbReference type="Gene3D" id="1.25.40.20">
    <property type="entry name" value="Ankyrin repeat-containing domain"/>
    <property type="match status" value="2"/>
</dbReference>
<dbReference type="CDD" id="cd21930">
    <property type="entry name" value="IPD_PPP1R12"/>
    <property type="match status" value="1"/>
</dbReference>
<dbReference type="InterPro" id="IPR036770">
    <property type="entry name" value="Ankyrin_rpt-contain_sf"/>
</dbReference>
<gene>
    <name evidence="10" type="ORF">TTEB3V08_LOCUS1207</name>
</gene>
<dbReference type="PANTHER" id="PTHR24179">
    <property type="entry name" value="PROTEIN PHOSPHATASE 1 REGULATORY SUBUNIT 12"/>
    <property type="match status" value="1"/>
</dbReference>
<dbReference type="PROSITE" id="PS50297">
    <property type="entry name" value="ANK_REP_REGION"/>
    <property type="match status" value="3"/>
</dbReference>
<evidence type="ECO:0000256" key="2">
    <source>
        <dbReference type="ARBA" id="ARBA00022473"/>
    </source>
</evidence>
<dbReference type="Gene3D" id="6.10.250.1820">
    <property type="match status" value="1"/>
</dbReference>
<name>A0A7R9I9W2_9NEOP</name>
<dbReference type="GO" id="GO:0005737">
    <property type="term" value="C:cytoplasm"/>
    <property type="evidence" value="ECO:0007669"/>
    <property type="project" value="UniProtKB-SubCell"/>
</dbReference>
<dbReference type="InterPro" id="IPR031775">
    <property type="entry name" value="PRKG1_interact"/>
</dbReference>
<dbReference type="GO" id="GO:0004857">
    <property type="term" value="F:enzyme inhibitor activity"/>
    <property type="evidence" value="ECO:0007669"/>
    <property type="project" value="TreeGrafter"/>
</dbReference>
<dbReference type="GO" id="GO:0019901">
    <property type="term" value="F:protein kinase binding"/>
    <property type="evidence" value="ECO:0007669"/>
    <property type="project" value="InterPro"/>
</dbReference>
<evidence type="ECO:0000256" key="8">
    <source>
        <dbReference type="SAM" id="MobiDB-lite"/>
    </source>
</evidence>
<evidence type="ECO:0000256" key="6">
    <source>
        <dbReference type="ARBA" id="ARBA00038386"/>
    </source>
</evidence>
<feature type="region of interest" description="Disordered" evidence="8">
    <location>
        <begin position="989"/>
        <end position="1068"/>
    </location>
</feature>
<evidence type="ECO:0000256" key="7">
    <source>
        <dbReference type="PROSITE-ProRule" id="PRU00023"/>
    </source>
</evidence>
<accession>A0A7R9I9W2</accession>
<feature type="compositionally biased region" description="Basic and acidic residues" evidence="8">
    <location>
        <begin position="1"/>
        <end position="13"/>
    </location>
</feature>
<feature type="compositionally biased region" description="Basic and acidic residues" evidence="8">
    <location>
        <begin position="355"/>
        <end position="378"/>
    </location>
</feature>
<dbReference type="EMBL" id="OE000242">
    <property type="protein sequence ID" value="CAD7453053.1"/>
    <property type="molecule type" value="Genomic_DNA"/>
</dbReference>
<feature type="repeat" description="ANK" evidence="7">
    <location>
        <begin position="164"/>
        <end position="196"/>
    </location>
</feature>
<keyword evidence="2" id="KW-0217">Developmental protein</keyword>
<feature type="compositionally biased region" description="Basic and acidic residues" evidence="8">
    <location>
        <begin position="1116"/>
        <end position="1126"/>
    </location>
</feature>
<feature type="region of interest" description="Disordered" evidence="8">
    <location>
        <begin position="705"/>
        <end position="737"/>
    </location>
</feature>
<evidence type="ECO:0000259" key="9">
    <source>
        <dbReference type="Pfam" id="PF15898"/>
    </source>
</evidence>
<comment type="subcellular location">
    <subcellularLocation>
        <location evidence="1">Cytoplasm</location>
    </subcellularLocation>
</comment>
<feature type="repeat" description="ANK" evidence="7">
    <location>
        <begin position="71"/>
        <end position="103"/>
    </location>
</feature>
<organism evidence="10">
    <name type="scientific">Timema tahoe</name>
    <dbReference type="NCBI Taxonomy" id="61484"/>
    <lineage>
        <taxon>Eukaryota</taxon>
        <taxon>Metazoa</taxon>
        <taxon>Ecdysozoa</taxon>
        <taxon>Arthropoda</taxon>
        <taxon>Hexapoda</taxon>
        <taxon>Insecta</taxon>
        <taxon>Pterygota</taxon>
        <taxon>Neoptera</taxon>
        <taxon>Polyneoptera</taxon>
        <taxon>Phasmatodea</taxon>
        <taxon>Timematodea</taxon>
        <taxon>Timematoidea</taxon>
        <taxon>Timematidae</taxon>
        <taxon>Timema</taxon>
    </lineage>
</organism>
<feature type="region of interest" description="Disordered" evidence="8">
    <location>
        <begin position="1"/>
        <end position="20"/>
    </location>
</feature>
<dbReference type="Pfam" id="PF12796">
    <property type="entry name" value="Ank_2"/>
    <property type="match status" value="2"/>
</dbReference>
<reference evidence="10" key="1">
    <citation type="submission" date="2020-11" db="EMBL/GenBank/DDBJ databases">
        <authorList>
            <person name="Tran Van P."/>
        </authorList>
    </citation>
    <scope>NUCLEOTIDE SEQUENCE</scope>
</reference>
<dbReference type="PANTHER" id="PTHR24179:SF21">
    <property type="entry name" value="MYOSIN BINDING SUBUNIT, ISOFORM O"/>
    <property type="match status" value="1"/>
</dbReference>
<feature type="compositionally biased region" description="Polar residues" evidence="8">
    <location>
        <begin position="380"/>
        <end position="409"/>
    </location>
</feature>
<dbReference type="InterPro" id="IPR002110">
    <property type="entry name" value="Ankyrin_rpt"/>
</dbReference>
<feature type="domain" description="cGMP-dependent protein kinase interacting" evidence="9">
    <location>
        <begin position="1070"/>
        <end position="1164"/>
    </location>
</feature>
<sequence length="1171" mass="127413">MYPHSRREREGNHYQHTRPGLNRDIPVIGSLAYCESSASDHVVTEACIDNNLEMVEFLVKNGADLNRGDNDGWTALHATSNCGFVSIARYLIENGANVAAVNSDAELPIDVAASDDMEDLLQEYITAQGIDCDEARNEEETVMLEDAKRWLNSGRCEDVTHPKTGATALHVAAAKGYIKVMSVLLQAGADVNNHDNDGWTPLHAAAYWGQKEACELLIENFCDMDIKNYVDQTAFDVADSDMQRTLEELKKKQAALQRDRGDVTIVQKKEVNAKKRISANDKTNVIRRDNASERHGLERTISEEETVDRVKKVELEIKSDSQQDSGIPVNDTEVVEEETTSESTDDSETSSDSDTVSKDGNEKEQEEKRNRVNKDEPSRIPSTTEVSKTVPNTAPSSPSKTTPLENNEPSVPLWRRPGSFKSRATSGREEVPGKALTLRIGERESPSPKATTPSGAANRINADTPEVVLRRTQSFEADEKFRRRYMELQARIKAGSCPSLHACPVSSLPTRSASLREKHLSRRVRDDIKTVVTEAQEPPTTTATLTTTTTSTTLTTTVNTSPSKTSSTSPTSTSPLPGSQVRRSFVPPVRDEESETQRKAHAKRVRETRRSTQGVTLEEIKSAEQLIKKRNQQQLQQLANEQSPPIISTPNSTSITATITTAVPTVPSGNVSSKDEGASVQERRPSWRLRVDNVDRSKFLLEDARNRSSVGDTPNYIRRTSGGGSSATTRPSSAPVEGVTADATVTIALRRQGKPPEDKEQDKENDIRNAQATQGVIQRRRRPKRRSTGVVHVDMDEIDPDRQEKLDGDIVSKLNNNEPNSEAAVSCVNSRQCSFSVVLCVFKMSSYHRSGGGGGITSGMVPRRPKSSAVRAISGANGRPRSLGLLSSSPASGFGGYGGSGYLGLSSGYGSSPTSYSSGYGSPLSGLSTYGGTTSGYGGLTFHPSPSSSNLSLSSSSSSSPYYNSYLTPPASSAYSRNTALIPARTSSFNRTLGSSRPSPLSYLSSRSSSLTSLPASTRSGSEGYSSGNDYSGHSSRLSSVSGSGDSPAVSRAVTPAHSTKKETENGELDYKKLYEEAMLDNERLREKLKKTDNSLSEANSQLEKISASGKSSLSELEKRERRAMERKLSEMEEELKQLQKLKADNERLKAENRALTRVVSKLTNSANAGK</sequence>
<dbReference type="FunFam" id="1.25.40.20:FF:000004">
    <property type="entry name" value="Phosphatase 1 regulatory subunit 12A"/>
    <property type="match status" value="1"/>
</dbReference>
<protein>
    <recommendedName>
        <fullName evidence="9">cGMP-dependent protein kinase interacting domain-containing protein</fullName>
    </recommendedName>
</protein>
<evidence type="ECO:0000256" key="1">
    <source>
        <dbReference type="ARBA" id="ARBA00004496"/>
    </source>
</evidence>
<dbReference type="AlphaFoldDB" id="A0A7R9I9W2"/>
<dbReference type="SMART" id="SM00248">
    <property type="entry name" value="ANK"/>
    <property type="match status" value="4"/>
</dbReference>
<feature type="compositionally biased region" description="Polar residues" evidence="8">
    <location>
        <begin position="1094"/>
        <end position="1115"/>
    </location>
</feature>
<dbReference type="SUPFAM" id="SSF48403">
    <property type="entry name" value="Ankyrin repeat"/>
    <property type="match status" value="1"/>
</dbReference>
<evidence type="ECO:0000256" key="4">
    <source>
        <dbReference type="ARBA" id="ARBA00022737"/>
    </source>
</evidence>
<feature type="compositionally biased region" description="Polar residues" evidence="8">
    <location>
        <begin position="1021"/>
        <end position="1030"/>
    </location>
</feature>
<proteinExistence type="inferred from homology"/>
<feature type="compositionally biased region" description="Basic and acidic residues" evidence="8">
    <location>
        <begin position="754"/>
        <end position="767"/>
    </location>
</feature>
<comment type="similarity">
    <text evidence="6">Belongs to the NRARP family.</text>
</comment>
<keyword evidence="3" id="KW-0963">Cytoplasm</keyword>
<dbReference type="Gene3D" id="6.10.140.390">
    <property type="match status" value="1"/>
</dbReference>
<dbReference type="GO" id="GO:0019208">
    <property type="term" value="F:phosphatase regulator activity"/>
    <property type="evidence" value="ECO:0007669"/>
    <property type="project" value="TreeGrafter"/>
</dbReference>
<feature type="repeat" description="ANK" evidence="7">
    <location>
        <begin position="197"/>
        <end position="229"/>
    </location>
</feature>
<evidence type="ECO:0000256" key="5">
    <source>
        <dbReference type="ARBA" id="ARBA00023043"/>
    </source>
</evidence>
<feature type="region of interest" description="Disordered" evidence="8">
    <location>
        <begin position="750"/>
        <end position="789"/>
    </location>
</feature>
<feature type="region of interest" description="Disordered" evidence="8">
    <location>
        <begin position="851"/>
        <end position="870"/>
    </location>
</feature>
<dbReference type="InterPro" id="IPR051226">
    <property type="entry name" value="PP1_Regulatory_Subunit"/>
</dbReference>
<feature type="region of interest" description="Disordered" evidence="8">
    <location>
        <begin position="1091"/>
        <end position="1126"/>
    </location>
</feature>
<feature type="compositionally biased region" description="Acidic residues" evidence="8">
    <location>
        <begin position="333"/>
        <end position="351"/>
    </location>
</feature>
<feature type="compositionally biased region" description="Low complexity" evidence="8">
    <location>
        <begin position="995"/>
        <end position="1020"/>
    </location>
</feature>
<keyword evidence="5 7" id="KW-0040">ANK repeat</keyword>
<feature type="region of interest" description="Disordered" evidence="8">
    <location>
        <begin position="534"/>
        <end position="613"/>
    </location>
</feature>
<evidence type="ECO:0000256" key="3">
    <source>
        <dbReference type="ARBA" id="ARBA00022490"/>
    </source>
</evidence>
<feature type="compositionally biased region" description="Low complexity" evidence="8">
    <location>
        <begin position="1032"/>
        <end position="1047"/>
    </location>
</feature>